<feature type="domain" description="CinA C-terminal" evidence="1">
    <location>
        <begin position="8"/>
        <end position="156"/>
    </location>
</feature>
<evidence type="ECO:0000259" key="1">
    <source>
        <dbReference type="Pfam" id="PF02464"/>
    </source>
</evidence>
<dbReference type="NCBIfam" id="TIGR00199">
    <property type="entry name" value="PncC_domain"/>
    <property type="match status" value="1"/>
</dbReference>
<dbReference type="AlphaFoldDB" id="A0A921AWX5"/>
<gene>
    <name evidence="2" type="ORF">K8W16_08295</name>
</gene>
<dbReference type="RefSeq" id="WP_304122675.1">
    <property type="nucleotide sequence ID" value="NZ_DYZA01000167.1"/>
</dbReference>
<dbReference type="Gene3D" id="3.90.950.20">
    <property type="entry name" value="CinA-like"/>
    <property type="match status" value="1"/>
</dbReference>
<dbReference type="InterPro" id="IPR008136">
    <property type="entry name" value="CinA_C"/>
</dbReference>
<organism evidence="2 3">
    <name type="scientific">Mailhella massiliensis</name>
    <dbReference type="NCBI Taxonomy" id="1903261"/>
    <lineage>
        <taxon>Bacteria</taxon>
        <taxon>Pseudomonadati</taxon>
        <taxon>Thermodesulfobacteriota</taxon>
        <taxon>Desulfovibrionia</taxon>
        <taxon>Desulfovibrionales</taxon>
        <taxon>Desulfovibrionaceae</taxon>
        <taxon>Mailhella</taxon>
    </lineage>
</organism>
<sequence>MFEENDILVQSLACALKKRGLACASAESCTGGLVGAMLTAVPGSSDWYLGGVISYANSVKTGLLHVREEDLASVGAVSEPVVRAMALGACAATGAGAAVATSGVAGPGGGSPEKPVGTVWIGWALGSESRARLFHFPGSRDEVRVQAARAAIEGLAAWLEEA</sequence>
<dbReference type="InterPro" id="IPR036653">
    <property type="entry name" value="CinA-like_C"/>
</dbReference>
<comment type="caution">
    <text evidence="2">The sequence shown here is derived from an EMBL/GenBank/DDBJ whole genome shotgun (WGS) entry which is preliminary data.</text>
</comment>
<proteinExistence type="predicted"/>
<dbReference type="SUPFAM" id="SSF142433">
    <property type="entry name" value="CinA-like"/>
    <property type="match status" value="1"/>
</dbReference>
<dbReference type="Proteomes" id="UP000698963">
    <property type="component" value="Unassembled WGS sequence"/>
</dbReference>
<accession>A0A921AWX5</accession>
<evidence type="ECO:0000313" key="2">
    <source>
        <dbReference type="EMBL" id="HJD97629.1"/>
    </source>
</evidence>
<protein>
    <submittedName>
        <fullName evidence="2">CinA family protein</fullName>
    </submittedName>
</protein>
<reference evidence="2" key="1">
    <citation type="journal article" date="2021" name="PeerJ">
        <title>Extensive microbial diversity within the chicken gut microbiome revealed by metagenomics and culture.</title>
        <authorList>
            <person name="Gilroy R."/>
            <person name="Ravi A."/>
            <person name="Getino M."/>
            <person name="Pursley I."/>
            <person name="Horton D.L."/>
            <person name="Alikhan N.F."/>
            <person name="Baker D."/>
            <person name="Gharbi K."/>
            <person name="Hall N."/>
            <person name="Watson M."/>
            <person name="Adriaenssens E.M."/>
            <person name="Foster-Nyarko E."/>
            <person name="Jarju S."/>
            <person name="Secka A."/>
            <person name="Antonio M."/>
            <person name="Oren A."/>
            <person name="Chaudhuri R.R."/>
            <person name="La Ragione R."/>
            <person name="Hildebrand F."/>
            <person name="Pallen M.J."/>
        </authorList>
    </citation>
    <scope>NUCLEOTIDE SEQUENCE</scope>
    <source>
        <strain evidence="2">ChiGjej2B2-19336</strain>
    </source>
</reference>
<reference evidence="2" key="2">
    <citation type="submission" date="2021-09" db="EMBL/GenBank/DDBJ databases">
        <authorList>
            <person name="Gilroy R."/>
        </authorList>
    </citation>
    <scope>NUCLEOTIDE SEQUENCE</scope>
    <source>
        <strain evidence="2">ChiGjej2B2-19336</strain>
    </source>
</reference>
<evidence type="ECO:0000313" key="3">
    <source>
        <dbReference type="Proteomes" id="UP000698963"/>
    </source>
</evidence>
<name>A0A921AWX5_9BACT</name>
<dbReference type="EMBL" id="DYZA01000167">
    <property type="protein sequence ID" value="HJD97629.1"/>
    <property type="molecule type" value="Genomic_DNA"/>
</dbReference>
<dbReference type="Pfam" id="PF02464">
    <property type="entry name" value="CinA"/>
    <property type="match status" value="1"/>
</dbReference>